<organism evidence="3 4">
    <name type="scientific">Panagrellus redivivus</name>
    <name type="common">Microworm</name>
    <dbReference type="NCBI Taxonomy" id="6233"/>
    <lineage>
        <taxon>Eukaryota</taxon>
        <taxon>Metazoa</taxon>
        <taxon>Ecdysozoa</taxon>
        <taxon>Nematoda</taxon>
        <taxon>Chromadorea</taxon>
        <taxon>Rhabditida</taxon>
        <taxon>Tylenchina</taxon>
        <taxon>Panagrolaimomorpha</taxon>
        <taxon>Panagrolaimoidea</taxon>
        <taxon>Panagrolaimidae</taxon>
        <taxon>Panagrellus</taxon>
    </lineage>
</organism>
<keyword evidence="1" id="KW-1133">Transmembrane helix</keyword>
<dbReference type="WBParaSite" id="Pan_g18353.t2">
    <property type="protein sequence ID" value="Pan_g18353.t2"/>
    <property type="gene ID" value="Pan_g18353"/>
</dbReference>
<feature type="transmembrane region" description="Helical" evidence="1">
    <location>
        <begin position="122"/>
        <end position="144"/>
    </location>
</feature>
<accession>A0A7E4V9T3</accession>
<evidence type="ECO:0000256" key="1">
    <source>
        <dbReference type="SAM" id="Phobius"/>
    </source>
</evidence>
<sequence>MSTTTERARAQVEKIAEEVRKTGNAVAKDLKGQINMSHRSFNYEFGNTVNSLRISHLVALSLQAVTLFLESDRIGLFNFLIVFTVVALNVFLSGKRWYEQIDGRYDVQQLTSVQDWGLRAQYALALFGAVFLALLAHLVTPIIPAGMASFLYHLSDYGSIALGFTILGVELFEGIRSRVR</sequence>
<dbReference type="Pfam" id="PF23346">
    <property type="entry name" value="DUF7087"/>
    <property type="match status" value="1"/>
</dbReference>
<evidence type="ECO:0000313" key="3">
    <source>
        <dbReference type="Proteomes" id="UP000492821"/>
    </source>
</evidence>
<proteinExistence type="predicted"/>
<name>A0A7E4V9T3_PANRE</name>
<dbReference type="Proteomes" id="UP000492821">
    <property type="component" value="Unassembled WGS sequence"/>
</dbReference>
<dbReference type="PANTHER" id="PTHR36940">
    <property type="entry name" value="PROTEIN CBG20338"/>
    <property type="match status" value="1"/>
</dbReference>
<reference evidence="3" key="1">
    <citation type="journal article" date="2013" name="Genetics">
        <title>The draft genome and transcriptome of Panagrellus redivivus are shaped by the harsh demands of a free-living lifestyle.</title>
        <authorList>
            <person name="Srinivasan J."/>
            <person name="Dillman A.R."/>
            <person name="Macchietto M.G."/>
            <person name="Heikkinen L."/>
            <person name="Lakso M."/>
            <person name="Fracchia K.M."/>
            <person name="Antoshechkin I."/>
            <person name="Mortazavi A."/>
            <person name="Wong G."/>
            <person name="Sternberg P.W."/>
        </authorList>
    </citation>
    <scope>NUCLEOTIDE SEQUENCE [LARGE SCALE GENOMIC DNA]</scope>
    <source>
        <strain evidence="3">MT8872</strain>
    </source>
</reference>
<dbReference type="AlphaFoldDB" id="A0A7E4V9T3"/>
<feature type="transmembrane region" description="Helical" evidence="1">
    <location>
        <begin position="74"/>
        <end position="92"/>
    </location>
</feature>
<keyword evidence="1" id="KW-0472">Membrane</keyword>
<dbReference type="PANTHER" id="PTHR36940:SF1">
    <property type="entry name" value="DUF3278 DOMAIN-CONTAINING PROTEIN"/>
    <property type="match status" value="1"/>
</dbReference>
<protein>
    <submittedName>
        <fullName evidence="4">ATPase</fullName>
    </submittedName>
</protein>
<reference evidence="4" key="2">
    <citation type="submission" date="2020-10" db="UniProtKB">
        <authorList>
            <consortium name="WormBaseParasite"/>
        </authorList>
    </citation>
    <scope>IDENTIFICATION</scope>
</reference>
<dbReference type="InterPro" id="IPR055514">
    <property type="entry name" value="DUF7087"/>
</dbReference>
<evidence type="ECO:0000313" key="4">
    <source>
        <dbReference type="WBParaSite" id="Pan_g18353.t2"/>
    </source>
</evidence>
<feature type="domain" description="DUF7087" evidence="2">
    <location>
        <begin position="42"/>
        <end position="175"/>
    </location>
</feature>
<keyword evidence="3" id="KW-1185">Reference proteome</keyword>
<feature type="transmembrane region" description="Helical" evidence="1">
    <location>
        <begin position="150"/>
        <end position="172"/>
    </location>
</feature>
<evidence type="ECO:0000259" key="2">
    <source>
        <dbReference type="Pfam" id="PF23346"/>
    </source>
</evidence>
<keyword evidence="1" id="KW-0812">Transmembrane</keyword>